<dbReference type="PANTHER" id="PTHR34477:SF5">
    <property type="entry name" value="BSL5627 PROTEIN"/>
    <property type="match status" value="1"/>
</dbReference>
<gene>
    <name evidence="3" type="ORF">SIDU_10310</name>
</gene>
<dbReference type="AlphaFoldDB" id="A0A1L5BTY5"/>
<dbReference type="PANTHER" id="PTHR34477">
    <property type="entry name" value="UPF0213 PROTEIN YHBQ"/>
    <property type="match status" value="1"/>
</dbReference>
<dbReference type="InterPro" id="IPR000305">
    <property type="entry name" value="GIY-YIG_endonuc"/>
</dbReference>
<organism evidence="3 4">
    <name type="scientific">Sphingobium indicum (strain DSM 16412 / CCM 7286 / MTCC 6364 / B90A)</name>
    <dbReference type="NCBI Taxonomy" id="861109"/>
    <lineage>
        <taxon>Bacteria</taxon>
        <taxon>Pseudomonadati</taxon>
        <taxon>Pseudomonadota</taxon>
        <taxon>Alphaproteobacteria</taxon>
        <taxon>Sphingomonadales</taxon>
        <taxon>Sphingomonadaceae</taxon>
        <taxon>Sphingobium</taxon>
    </lineage>
</organism>
<comment type="similarity">
    <text evidence="1">Belongs to the UPF0213 family.</text>
</comment>
<reference evidence="3 4" key="1">
    <citation type="journal article" date="2012" name="J. Bacteriol.">
        <title>Genome sequence of Sphingobium indicum B90A, a hexachlorocyclohexane-degrading bacterium.</title>
        <authorList>
            <person name="Anand S."/>
            <person name="Sangwan N."/>
            <person name="Lata P."/>
            <person name="Kaur J."/>
            <person name="Dua A."/>
            <person name="Singh A.K."/>
            <person name="Verma M."/>
            <person name="Kaur J."/>
            <person name="Khurana J.P."/>
            <person name="Khurana P."/>
            <person name="Mathur S."/>
            <person name="Lal R."/>
        </authorList>
    </citation>
    <scope>NUCLEOTIDE SEQUENCE [LARGE SCALE GENOMIC DNA]</scope>
    <source>
        <strain evidence="4">DSM 16412 / CCM 7286 / MTCC 6364 / B90A</strain>
    </source>
</reference>
<proteinExistence type="inferred from homology"/>
<dbReference type="Proteomes" id="UP000004550">
    <property type="component" value="Chromosome"/>
</dbReference>
<evidence type="ECO:0000256" key="1">
    <source>
        <dbReference type="ARBA" id="ARBA00007435"/>
    </source>
</evidence>
<evidence type="ECO:0000313" key="4">
    <source>
        <dbReference type="Proteomes" id="UP000004550"/>
    </source>
</evidence>
<dbReference type="Gene3D" id="3.40.1440.10">
    <property type="entry name" value="GIY-YIG endonuclease"/>
    <property type="match status" value="1"/>
</dbReference>
<dbReference type="SUPFAM" id="SSF82771">
    <property type="entry name" value="GIY-YIG endonuclease"/>
    <property type="match status" value="1"/>
</dbReference>
<dbReference type="InterPro" id="IPR035901">
    <property type="entry name" value="GIY-YIG_endonuc_sf"/>
</dbReference>
<feature type="domain" description="GIY-YIG" evidence="2">
    <location>
        <begin position="1"/>
        <end position="70"/>
    </location>
</feature>
<dbReference type="Pfam" id="PF01541">
    <property type="entry name" value="GIY-YIG"/>
    <property type="match status" value="1"/>
</dbReference>
<name>A0A1L5BTY5_SPHIB</name>
<dbReference type="KEGG" id="sinb:SIDU_10310"/>
<dbReference type="CDD" id="cd10448">
    <property type="entry name" value="GIY-YIG_unchar_3"/>
    <property type="match status" value="1"/>
</dbReference>
<dbReference type="InterPro" id="IPR050190">
    <property type="entry name" value="UPF0213_domain"/>
</dbReference>
<protein>
    <submittedName>
        <fullName evidence="3">Excinuclease ABC subunit C</fullName>
    </submittedName>
</protein>
<evidence type="ECO:0000313" key="3">
    <source>
        <dbReference type="EMBL" id="APL96325.1"/>
    </source>
</evidence>
<dbReference type="PROSITE" id="PS50164">
    <property type="entry name" value="GIY_YIG"/>
    <property type="match status" value="1"/>
</dbReference>
<sequence>MTNKPHGVLYVGITSSLAARVDQHRRGVGSAFCRKYNLYRLVLAEEHDRVEDAIAREKALKAWKRDWKIRLIEESNPEWRDLFDLIV</sequence>
<evidence type="ECO:0000259" key="2">
    <source>
        <dbReference type="PROSITE" id="PS50164"/>
    </source>
</evidence>
<dbReference type="RefSeq" id="WP_025771403.1">
    <property type="nucleotide sequence ID" value="NZ_CP013070.1"/>
</dbReference>
<accession>A0A1L5BTY5</accession>
<dbReference type="EMBL" id="CP013070">
    <property type="protein sequence ID" value="APL96325.1"/>
    <property type="molecule type" value="Genomic_DNA"/>
</dbReference>